<sequence>MSLFKDKNGELKLSAILVASLLVVVLLWASTFIFLNTSKSGEIGDSFGMVNALFSALAFSLLIYTSLLQTQELKLQRKELEENRKQLESSAKAHNELVELTRAINKDKLIPQYKVEELIIGDKETKLFLRVYYGDCKLIGLNTHKNEQFSWALNEDDGTLKLRKEGDIVGPISIITSRLNEFSKVVISYQINNDNVFCQDIIDINGAYSITNPYLSSNQLS</sequence>
<keyword evidence="1" id="KW-0175">Coiled coil</keyword>
<proteinExistence type="predicted"/>
<evidence type="ECO:0000256" key="1">
    <source>
        <dbReference type="SAM" id="Coils"/>
    </source>
</evidence>
<dbReference type="AlphaFoldDB" id="A0A974WMV5"/>
<protein>
    <submittedName>
        <fullName evidence="3">Uncharacterized protein</fullName>
    </submittedName>
</protein>
<dbReference type="KEGG" id="fuv:JR347_08955"/>
<reference evidence="3" key="1">
    <citation type="submission" date="2021-02" db="EMBL/GenBank/DDBJ databases">
        <title>Fulvivirga sp. S481 isolated from sea water.</title>
        <authorList>
            <person name="Bae S.S."/>
            <person name="Baek K."/>
        </authorList>
    </citation>
    <scope>NUCLEOTIDE SEQUENCE</scope>
    <source>
        <strain evidence="3">S481</strain>
    </source>
</reference>
<accession>A0A974WMV5</accession>
<dbReference type="RefSeq" id="WP_205723711.1">
    <property type="nucleotide sequence ID" value="NZ_CP070608.1"/>
</dbReference>
<keyword evidence="2" id="KW-1133">Transmembrane helix</keyword>
<feature type="coiled-coil region" evidence="1">
    <location>
        <begin position="68"/>
        <end position="97"/>
    </location>
</feature>
<dbReference type="EMBL" id="CP070608">
    <property type="protein sequence ID" value="QSE99200.1"/>
    <property type="molecule type" value="Genomic_DNA"/>
</dbReference>
<dbReference type="Proteomes" id="UP000662783">
    <property type="component" value="Chromosome"/>
</dbReference>
<feature type="transmembrane region" description="Helical" evidence="2">
    <location>
        <begin position="47"/>
        <end position="68"/>
    </location>
</feature>
<evidence type="ECO:0000313" key="3">
    <source>
        <dbReference type="EMBL" id="QSE99200.1"/>
    </source>
</evidence>
<evidence type="ECO:0000256" key="2">
    <source>
        <dbReference type="SAM" id="Phobius"/>
    </source>
</evidence>
<keyword evidence="4" id="KW-1185">Reference proteome</keyword>
<organism evidence="3 4">
    <name type="scientific">Fulvivirga lutea</name>
    <dbReference type="NCBI Taxonomy" id="2810512"/>
    <lineage>
        <taxon>Bacteria</taxon>
        <taxon>Pseudomonadati</taxon>
        <taxon>Bacteroidota</taxon>
        <taxon>Cytophagia</taxon>
        <taxon>Cytophagales</taxon>
        <taxon>Fulvivirgaceae</taxon>
        <taxon>Fulvivirga</taxon>
    </lineage>
</organism>
<keyword evidence="2" id="KW-0472">Membrane</keyword>
<name>A0A974WMV5_9BACT</name>
<gene>
    <name evidence="3" type="ORF">JR347_08955</name>
</gene>
<keyword evidence="2" id="KW-0812">Transmembrane</keyword>
<feature type="transmembrane region" description="Helical" evidence="2">
    <location>
        <begin position="12"/>
        <end position="35"/>
    </location>
</feature>
<evidence type="ECO:0000313" key="4">
    <source>
        <dbReference type="Proteomes" id="UP000662783"/>
    </source>
</evidence>